<accession>A0AAV4QKS4</accession>
<evidence type="ECO:0000313" key="2">
    <source>
        <dbReference type="Proteomes" id="UP001054837"/>
    </source>
</evidence>
<dbReference type="Proteomes" id="UP001054837">
    <property type="component" value="Unassembled WGS sequence"/>
</dbReference>
<proteinExistence type="predicted"/>
<protein>
    <submittedName>
        <fullName evidence="1">Uncharacterized protein</fullName>
    </submittedName>
</protein>
<dbReference type="AlphaFoldDB" id="A0AAV4QKS4"/>
<organism evidence="1 2">
    <name type="scientific">Caerostris darwini</name>
    <dbReference type="NCBI Taxonomy" id="1538125"/>
    <lineage>
        <taxon>Eukaryota</taxon>
        <taxon>Metazoa</taxon>
        <taxon>Ecdysozoa</taxon>
        <taxon>Arthropoda</taxon>
        <taxon>Chelicerata</taxon>
        <taxon>Arachnida</taxon>
        <taxon>Araneae</taxon>
        <taxon>Araneomorphae</taxon>
        <taxon>Entelegynae</taxon>
        <taxon>Araneoidea</taxon>
        <taxon>Araneidae</taxon>
        <taxon>Caerostris</taxon>
    </lineage>
</organism>
<keyword evidence="2" id="KW-1185">Reference proteome</keyword>
<evidence type="ECO:0000313" key="1">
    <source>
        <dbReference type="EMBL" id="GIY08028.1"/>
    </source>
</evidence>
<reference evidence="1 2" key="1">
    <citation type="submission" date="2021-06" db="EMBL/GenBank/DDBJ databases">
        <title>Caerostris darwini draft genome.</title>
        <authorList>
            <person name="Kono N."/>
            <person name="Arakawa K."/>
        </authorList>
    </citation>
    <scope>NUCLEOTIDE SEQUENCE [LARGE SCALE GENOMIC DNA]</scope>
</reference>
<name>A0AAV4QKS4_9ARAC</name>
<sequence>MALHGSLRKLSHRNRGLIGVVEISETRGYLIRVKLTFLSSDIPAAKQTTSTFLERLISHRDGVDAVLLQSSEVFGGIFQSRVDGLLCEP</sequence>
<gene>
    <name evidence="1" type="ORF">CDAR_63641</name>
</gene>
<dbReference type="EMBL" id="BPLQ01004429">
    <property type="protein sequence ID" value="GIY08028.1"/>
    <property type="molecule type" value="Genomic_DNA"/>
</dbReference>
<comment type="caution">
    <text evidence="1">The sequence shown here is derived from an EMBL/GenBank/DDBJ whole genome shotgun (WGS) entry which is preliminary data.</text>
</comment>